<dbReference type="Pfam" id="PF00440">
    <property type="entry name" value="TetR_N"/>
    <property type="match status" value="1"/>
</dbReference>
<keyword evidence="1 2" id="KW-0238">DNA-binding</keyword>
<evidence type="ECO:0000313" key="4">
    <source>
        <dbReference type="EMBL" id="MEE2061491.1"/>
    </source>
</evidence>
<protein>
    <submittedName>
        <fullName evidence="4">TetR/AcrR family transcriptional regulator</fullName>
    </submittedName>
</protein>
<dbReference type="PROSITE" id="PS50977">
    <property type="entry name" value="HTH_TETR_2"/>
    <property type="match status" value="1"/>
</dbReference>
<feature type="domain" description="HTH tetR-type" evidence="3">
    <location>
        <begin position="5"/>
        <end position="65"/>
    </location>
</feature>
<comment type="caution">
    <text evidence="4">The sequence shown here is derived from an EMBL/GenBank/DDBJ whole genome shotgun (WGS) entry which is preliminary data.</text>
</comment>
<keyword evidence="5" id="KW-1185">Reference proteome</keyword>
<proteinExistence type="predicted"/>
<dbReference type="RefSeq" id="WP_330136648.1">
    <property type="nucleotide sequence ID" value="NZ_JAUTXY010000018.1"/>
</dbReference>
<dbReference type="PANTHER" id="PTHR30055">
    <property type="entry name" value="HTH-TYPE TRANSCRIPTIONAL REGULATOR RUTR"/>
    <property type="match status" value="1"/>
</dbReference>
<dbReference type="PANTHER" id="PTHR30055:SF146">
    <property type="entry name" value="HTH-TYPE TRANSCRIPTIONAL DUAL REGULATOR CECR"/>
    <property type="match status" value="1"/>
</dbReference>
<dbReference type="Gene3D" id="1.10.357.10">
    <property type="entry name" value="Tetracycline Repressor, domain 2"/>
    <property type="match status" value="1"/>
</dbReference>
<dbReference type="InterPro" id="IPR001647">
    <property type="entry name" value="HTH_TetR"/>
</dbReference>
<evidence type="ECO:0000256" key="1">
    <source>
        <dbReference type="ARBA" id="ARBA00023125"/>
    </source>
</evidence>
<organism evidence="4 5">
    <name type="scientific">Rhodococcus artemisiae</name>
    <dbReference type="NCBI Taxonomy" id="714159"/>
    <lineage>
        <taxon>Bacteria</taxon>
        <taxon>Bacillati</taxon>
        <taxon>Actinomycetota</taxon>
        <taxon>Actinomycetes</taxon>
        <taxon>Mycobacteriales</taxon>
        <taxon>Nocardiaceae</taxon>
        <taxon>Rhodococcus</taxon>
    </lineage>
</organism>
<dbReference type="InterPro" id="IPR050109">
    <property type="entry name" value="HTH-type_TetR-like_transc_reg"/>
</dbReference>
<evidence type="ECO:0000259" key="3">
    <source>
        <dbReference type="PROSITE" id="PS50977"/>
    </source>
</evidence>
<accession>A0ABU7LIU9</accession>
<evidence type="ECO:0000256" key="2">
    <source>
        <dbReference type="PROSITE-ProRule" id="PRU00335"/>
    </source>
</evidence>
<sequence length="191" mass="21041">MALRADKRESILTGALEVFARDGYTRAGIDVIAKEAGVSTRTIYNHFGDKATLFQAVITASSDRVAAGHMSAIDNYLRKVTDLEDDLTDLGVALVWDEEYVTHFALVRQIQADIDHIPPAAIDAWRDAGPLRVRRHLADRLENLDGLNLDDPMLAAFHLMALIGRDTSGGGRSTEEHVRAGVRVFLHGYCD</sequence>
<dbReference type="PRINTS" id="PR00455">
    <property type="entry name" value="HTHTETR"/>
</dbReference>
<reference evidence="4 5" key="1">
    <citation type="submission" date="2023-07" db="EMBL/GenBank/DDBJ databases">
        <authorList>
            <person name="Girao M."/>
            <person name="Carvalho M.F."/>
        </authorList>
    </citation>
    <scope>NUCLEOTIDE SEQUENCE [LARGE SCALE GENOMIC DNA]</scope>
    <source>
        <strain evidence="4 5">YIM65754</strain>
    </source>
</reference>
<dbReference type="InterPro" id="IPR009057">
    <property type="entry name" value="Homeodomain-like_sf"/>
</dbReference>
<dbReference type="SUPFAM" id="SSF46689">
    <property type="entry name" value="Homeodomain-like"/>
    <property type="match status" value="1"/>
</dbReference>
<dbReference type="EMBL" id="JAUTXY010000018">
    <property type="protein sequence ID" value="MEE2061491.1"/>
    <property type="molecule type" value="Genomic_DNA"/>
</dbReference>
<evidence type="ECO:0000313" key="5">
    <source>
        <dbReference type="Proteomes" id="UP001336020"/>
    </source>
</evidence>
<dbReference type="Proteomes" id="UP001336020">
    <property type="component" value="Unassembled WGS sequence"/>
</dbReference>
<name>A0ABU7LIU9_9NOCA</name>
<feature type="DNA-binding region" description="H-T-H motif" evidence="2">
    <location>
        <begin position="28"/>
        <end position="47"/>
    </location>
</feature>
<gene>
    <name evidence="4" type="ORF">Q7514_28595</name>
</gene>